<feature type="compositionally biased region" description="Low complexity" evidence="1">
    <location>
        <begin position="95"/>
        <end position="110"/>
    </location>
</feature>
<evidence type="ECO:0000313" key="3">
    <source>
        <dbReference type="Proteomes" id="UP001151760"/>
    </source>
</evidence>
<comment type="caution">
    <text evidence="2">The sequence shown here is derived from an EMBL/GenBank/DDBJ whole genome shotgun (WGS) entry which is preliminary data.</text>
</comment>
<protein>
    <submittedName>
        <fullName evidence="2">Uncharacterized protein</fullName>
    </submittedName>
</protein>
<accession>A0ABQ5C2L1</accession>
<evidence type="ECO:0000256" key="1">
    <source>
        <dbReference type="SAM" id="MobiDB-lite"/>
    </source>
</evidence>
<sequence length="217" mass="25157">MSENEEKYHDTVLDLEARAKKNEDVVLKIDTKDILDDATKSQIKMKNKLKDPIVVEEKQNVCTINYKKLNALYEDFVPQKEFSAEQKYFSSSFISSENSSNASSPSSPSETKPTVAPMPSANPMKLDLKKWKMNLTRCLHYYKQILNVKAFSVLLQKKYKSDLSATWKQNELLNDQLLEAKLKHEIKCYVLFSHECVNNNVQDEIKKIQRDSIEIQE</sequence>
<dbReference type="Proteomes" id="UP001151760">
    <property type="component" value="Unassembled WGS sequence"/>
</dbReference>
<name>A0ABQ5C2L1_9ASTR</name>
<proteinExistence type="predicted"/>
<dbReference type="EMBL" id="BQNB010013874">
    <property type="protein sequence ID" value="GJT21266.1"/>
    <property type="molecule type" value="Genomic_DNA"/>
</dbReference>
<reference evidence="2" key="1">
    <citation type="journal article" date="2022" name="Int. J. Mol. Sci.">
        <title>Draft Genome of Tanacetum Coccineum: Genomic Comparison of Closely Related Tanacetum-Family Plants.</title>
        <authorList>
            <person name="Yamashiro T."/>
            <person name="Shiraishi A."/>
            <person name="Nakayama K."/>
            <person name="Satake H."/>
        </authorList>
    </citation>
    <scope>NUCLEOTIDE SEQUENCE</scope>
</reference>
<reference evidence="2" key="2">
    <citation type="submission" date="2022-01" db="EMBL/GenBank/DDBJ databases">
        <authorList>
            <person name="Yamashiro T."/>
            <person name="Shiraishi A."/>
            <person name="Satake H."/>
            <person name="Nakayama K."/>
        </authorList>
    </citation>
    <scope>NUCLEOTIDE SEQUENCE</scope>
</reference>
<feature type="region of interest" description="Disordered" evidence="1">
    <location>
        <begin position="95"/>
        <end position="121"/>
    </location>
</feature>
<organism evidence="2 3">
    <name type="scientific">Tanacetum coccineum</name>
    <dbReference type="NCBI Taxonomy" id="301880"/>
    <lineage>
        <taxon>Eukaryota</taxon>
        <taxon>Viridiplantae</taxon>
        <taxon>Streptophyta</taxon>
        <taxon>Embryophyta</taxon>
        <taxon>Tracheophyta</taxon>
        <taxon>Spermatophyta</taxon>
        <taxon>Magnoliopsida</taxon>
        <taxon>eudicotyledons</taxon>
        <taxon>Gunneridae</taxon>
        <taxon>Pentapetalae</taxon>
        <taxon>asterids</taxon>
        <taxon>campanulids</taxon>
        <taxon>Asterales</taxon>
        <taxon>Asteraceae</taxon>
        <taxon>Asteroideae</taxon>
        <taxon>Anthemideae</taxon>
        <taxon>Anthemidinae</taxon>
        <taxon>Tanacetum</taxon>
    </lineage>
</organism>
<keyword evidence="3" id="KW-1185">Reference proteome</keyword>
<gene>
    <name evidence="2" type="ORF">Tco_0891203</name>
</gene>
<evidence type="ECO:0000313" key="2">
    <source>
        <dbReference type="EMBL" id="GJT21266.1"/>
    </source>
</evidence>